<evidence type="ECO:0000256" key="10">
    <source>
        <dbReference type="PROSITE-ProRule" id="PRU01393"/>
    </source>
</evidence>
<keyword evidence="13" id="KW-1185">Reference proteome</keyword>
<dbReference type="AlphaFoldDB" id="A0AAF3EGK2"/>
<evidence type="ECO:0000256" key="6">
    <source>
        <dbReference type="ARBA" id="ARBA00022807"/>
    </source>
</evidence>
<dbReference type="Pfam" id="PF01088">
    <property type="entry name" value="Peptidase_C12"/>
    <property type="match status" value="1"/>
</dbReference>
<dbReference type="InterPro" id="IPR017390">
    <property type="entry name" value="Ubiquitinyl_hydrolase_UCH37"/>
</dbReference>
<protein>
    <recommendedName>
        <fullName evidence="7 11">Ubiquitin carboxyl-terminal hydrolase</fullName>
        <ecNumber evidence="7 11">3.4.19.12</ecNumber>
    </recommendedName>
</protein>
<evidence type="ECO:0000256" key="7">
    <source>
        <dbReference type="PIRNR" id="PIRNR038120"/>
    </source>
</evidence>
<dbReference type="InterPro" id="IPR036959">
    <property type="entry name" value="Peptidase_C12_UCH_sf"/>
</dbReference>
<dbReference type="GO" id="GO:0004843">
    <property type="term" value="F:cysteine-type deubiquitinase activity"/>
    <property type="evidence" value="ECO:0007669"/>
    <property type="project" value="UniProtKB-UniRule"/>
</dbReference>
<evidence type="ECO:0000313" key="13">
    <source>
        <dbReference type="Proteomes" id="UP000887575"/>
    </source>
</evidence>
<evidence type="ECO:0000256" key="9">
    <source>
        <dbReference type="PIRSR" id="PIRSR038120-2"/>
    </source>
</evidence>
<dbReference type="Proteomes" id="UP000887575">
    <property type="component" value="Unassembled WGS sequence"/>
</dbReference>
<feature type="active site" description="Nucleophile" evidence="8 10">
    <location>
        <position position="84"/>
    </location>
</feature>
<dbReference type="PROSITE" id="PS52048">
    <property type="entry name" value="UCH_DOMAIN"/>
    <property type="match status" value="1"/>
</dbReference>
<dbReference type="InterPro" id="IPR001578">
    <property type="entry name" value="Peptidase_C12_UCH"/>
</dbReference>
<dbReference type="GO" id="GO:0006511">
    <property type="term" value="P:ubiquitin-dependent protein catabolic process"/>
    <property type="evidence" value="ECO:0007669"/>
    <property type="project" value="UniProtKB-UniRule"/>
</dbReference>
<evidence type="ECO:0000256" key="5">
    <source>
        <dbReference type="ARBA" id="ARBA00022801"/>
    </source>
</evidence>
<feature type="site" description="Important for enzyme activity" evidence="9 10">
    <location>
        <position position="175"/>
    </location>
</feature>
<proteinExistence type="inferred from homology"/>
<name>A0AAF3EGK2_9BILA</name>
<dbReference type="PANTHER" id="PTHR10589:SF16">
    <property type="entry name" value="UBIQUITIN CARBOXYL-TERMINAL HYDROLASE ISOZYME L5"/>
    <property type="match status" value="1"/>
</dbReference>
<dbReference type="InterPro" id="IPR041507">
    <property type="entry name" value="UCH_C"/>
</dbReference>
<keyword evidence="6 7" id="KW-0788">Thiol protease</keyword>
<reference evidence="14" key="1">
    <citation type="submission" date="2024-02" db="UniProtKB">
        <authorList>
            <consortium name="WormBaseParasite"/>
        </authorList>
    </citation>
    <scope>IDENTIFICATION</scope>
</reference>
<keyword evidence="5 7" id="KW-0378">Hydrolase</keyword>
<evidence type="ECO:0000313" key="14">
    <source>
        <dbReference type="WBParaSite" id="MBELARI_LOCUS13094"/>
    </source>
</evidence>
<organism evidence="13 14">
    <name type="scientific">Mesorhabditis belari</name>
    <dbReference type="NCBI Taxonomy" id="2138241"/>
    <lineage>
        <taxon>Eukaryota</taxon>
        <taxon>Metazoa</taxon>
        <taxon>Ecdysozoa</taxon>
        <taxon>Nematoda</taxon>
        <taxon>Chromadorea</taxon>
        <taxon>Rhabditida</taxon>
        <taxon>Rhabditina</taxon>
        <taxon>Rhabditomorpha</taxon>
        <taxon>Rhabditoidea</taxon>
        <taxon>Rhabditidae</taxon>
        <taxon>Mesorhabditinae</taxon>
        <taxon>Mesorhabditis</taxon>
    </lineage>
</organism>
<dbReference type="WBParaSite" id="MBELARI_LOCUS13094">
    <property type="protein sequence ID" value="MBELARI_LOCUS13094"/>
    <property type="gene ID" value="MBELARI_LOCUS13094"/>
</dbReference>
<comment type="catalytic activity">
    <reaction evidence="1 7 10 11">
        <text>Thiol-dependent hydrolysis of ester, thioester, amide, peptide and isopeptide bonds formed by the C-terminal Gly of ubiquitin (a 76-residue protein attached to proteins as an intracellular targeting signal).</text>
        <dbReference type="EC" id="3.4.19.12"/>
    </reaction>
</comment>
<dbReference type="PIRSF" id="PIRSF038120">
    <property type="entry name" value="Ubiquitinyl_hydrolase_UCH37"/>
    <property type="match status" value="1"/>
</dbReference>
<evidence type="ECO:0000256" key="11">
    <source>
        <dbReference type="RuleBase" id="RU361215"/>
    </source>
</evidence>
<evidence type="ECO:0000256" key="4">
    <source>
        <dbReference type="ARBA" id="ARBA00022786"/>
    </source>
</evidence>
<dbReference type="PRINTS" id="PR00707">
    <property type="entry name" value="UBCTHYDRLASE"/>
</dbReference>
<dbReference type="Gene3D" id="3.40.532.10">
    <property type="entry name" value="Peptidase C12, ubiquitin carboxyl-terminal hydrolase"/>
    <property type="match status" value="1"/>
</dbReference>
<dbReference type="CDD" id="cd09617">
    <property type="entry name" value="Peptidase_C12_UCH37_BAP1"/>
    <property type="match status" value="1"/>
</dbReference>
<keyword evidence="4 7" id="KW-0833">Ubl conjugation pathway</keyword>
<dbReference type="Pfam" id="PF18031">
    <property type="entry name" value="UCH_C"/>
    <property type="match status" value="1"/>
</dbReference>
<keyword evidence="3 7" id="KW-0645">Protease</keyword>
<evidence type="ECO:0000259" key="12">
    <source>
        <dbReference type="PROSITE" id="PS52048"/>
    </source>
</evidence>
<feature type="active site" description="Proton donor" evidence="8 10">
    <location>
        <position position="160"/>
    </location>
</feature>
<evidence type="ECO:0000256" key="1">
    <source>
        <dbReference type="ARBA" id="ARBA00000707"/>
    </source>
</evidence>
<dbReference type="InterPro" id="IPR038765">
    <property type="entry name" value="Papain-like_cys_pep_sf"/>
</dbReference>
<sequence length="317" mass="36481">MDEGQWCLIESDPGVFTDLIRNFGVTGVQIEELYSLDDEACSHLKPIHGLIFLFKWRAGDEPMGQPAKDTDQIYFAQQVITNACATQAIINLLFNVNHEDVKLGQILSDFKSFTKDFTPADRGLVLGNSEQIRTVHNSYGRTQLYEVLQPPPTKDDDIYHFVAYVPIKGKVYELDGMRESPLEVGVITDGQEWMDVVRPVINQRIAKFSQGEIHFNLLAMVKDRKMKLQEQLEILGDAADPTEIAHLHEELNAEHEKDARQKLENKRRRHNYIPFIVELLRVLAKEELLVPLVKESIEKRRVEEIAKKQIKTEMKME</sequence>
<comment type="similarity">
    <text evidence="2 7 10 11">Belongs to the peptidase C12 family.</text>
</comment>
<dbReference type="SUPFAM" id="SSF54001">
    <property type="entry name" value="Cysteine proteinases"/>
    <property type="match status" value="1"/>
</dbReference>
<dbReference type="GO" id="GO:0005737">
    <property type="term" value="C:cytoplasm"/>
    <property type="evidence" value="ECO:0007669"/>
    <property type="project" value="TreeGrafter"/>
</dbReference>
<dbReference type="FunFam" id="3.40.532.10:FF:000009">
    <property type="entry name" value="Ubiquitin carboxyl-terminal hydrolase"/>
    <property type="match status" value="1"/>
</dbReference>
<feature type="domain" description="UCH catalytic" evidence="12">
    <location>
        <begin position="5"/>
        <end position="222"/>
    </location>
</feature>
<evidence type="ECO:0000256" key="3">
    <source>
        <dbReference type="ARBA" id="ARBA00022670"/>
    </source>
</evidence>
<evidence type="ECO:0000256" key="2">
    <source>
        <dbReference type="ARBA" id="ARBA00009326"/>
    </source>
</evidence>
<dbReference type="PROSITE" id="PS52049">
    <property type="entry name" value="ULD"/>
    <property type="match status" value="1"/>
</dbReference>
<dbReference type="PANTHER" id="PTHR10589">
    <property type="entry name" value="UBIQUITIN CARBOXYL-TERMINAL HYDROLASE"/>
    <property type="match status" value="1"/>
</dbReference>
<dbReference type="GO" id="GO:0016579">
    <property type="term" value="P:protein deubiquitination"/>
    <property type="evidence" value="ECO:0007669"/>
    <property type="project" value="InterPro"/>
</dbReference>
<feature type="site" description="Transition state stabilizer" evidence="10">
    <location>
        <position position="78"/>
    </location>
</feature>
<accession>A0AAF3EGK2</accession>
<dbReference type="EC" id="3.4.19.12" evidence="7 11"/>
<evidence type="ECO:0000256" key="8">
    <source>
        <dbReference type="PIRSR" id="PIRSR038120-1"/>
    </source>
</evidence>